<dbReference type="GO" id="GO:0005524">
    <property type="term" value="F:ATP binding"/>
    <property type="evidence" value="ECO:0007669"/>
    <property type="project" value="UniProtKB-KW"/>
</dbReference>
<evidence type="ECO:0000313" key="12">
    <source>
        <dbReference type="Proteomes" id="UP001249851"/>
    </source>
</evidence>
<dbReference type="EMBL" id="JARQWQ010000010">
    <property type="protein sequence ID" value="KAK2569242.1"/>
    <property type="molecule type" value="Genomic_DNA"/>
</dbReference>
<feature type="domain" description="Mab-21-like nucleotidyltransferase" evidence="9">
    <location>
        <begin position="434"/>
        <end position="625"/>
    </location>
</feature>
<dbReference type="InterPro" id="IPR024810">
    <property type="entry name" value="MAB21L/cGLR"/>
</dbReference>
<protein>
    <submittedName>
        <fullName evidence="11">Protein mab-21-like 2</fullName>
    </submittedName>
</protein>
<dbReference type="GO" id="GO:0046872">
    <property type="term" value="F:metal ion binding"/>
    <property type="evidence" value="ECO:0007669"/>
    <property type="project" value="UniProtKB-KW"/>
</dbReference>
<feature type="domain" description="Mab-21-like HhH/H2TH-like" evidence="10">
    <location>
        <begin position="262"/>
        <end position="356"/>
    </location>
</feature>
<dbReference type="Pfam" id="PF03281">
    <property type="entry name" value="Mab-21"/>
    <property type="match status" value="2"/>
</dbReference>
<reference evidence="11" key="1">
    <citation type="journal article" date="2023" name="G3 (Bethesda)">
        <title>Whole genome assembly and annotation of the endangered Caribbean coral Acropora cervicornis.</title>
        <authorList>
            <person name="Selwyn J.D."/>
            <person name="Vollmer S.V."/>
        </authorList>
    </citation>
    <scope>NUCLEOTIDE SEQUENCE</scope>
    <source>
        <strain evidence="11">K2</strain>
    </source>
</reference>
<dbReference type="Gene3D" id="3.30.460.90">
    <property type="match status" value="2"/>
</dbReference>
<evidence type="ECO:0000256" key="7">
    <source>
        <dbReference type="ARBA" id="ARBA00022840"/>
    </source>
</evidence>
<dbReference type="InterPro" id="IPR046906">
    <property type="entry name" value="Mab-21_HhH/H2TH-like"/>
</dbReference>
<comment type="cofactor">
    <cofactor evidence="1">
        <name>Mg(2+)</name>
        <dbReference type="ChEBI" id="CHEBI:18420"/>
    </cofactor>
</comment>
<keyword evidence="12" id="KW-1185">Reference proteome</keyword>
<keyword evidence="7" id="KW-0067">ATP-binding</keyword>
<dbReference type="Gene3D" id="1.10.1410.40">
    <property type="match status" value="1"/>
</dbReference>
<gene>
    <name evidence="11" type="ORF">P5673_006147</name>
</gene>
<accession>A0AAD9QXB0</accession>
<dbReference type="SMART" id="SM01265">
    <property type="entry name" value="Mab-21"/>
    <property type="match status" value="2"/>
</dbReference>
<evidence type="ECO:0000256" key="4">
    <source>
        <dbReference type="ARBA" id="ARBA00022695"/>
    </source>
</evidence>
<dbReference type="AlphaFoldDB" id="A0AAD9QXB0"/>
<dbReference type="Pfam" id="PF20266">
    <property type="entry name" value="Mab-21_C"/>
    <property type="match status" value="1"/>
</dbReference>
<evidence type="ECO:0000256" key="6">
    <source>
        <dbReference type="ARBA" id="ARBA00022741"/>
    </source>
</evidence>
<dbReference type="InterPro" id="IPR046903">
    <property type="entry name" value="Mab-21-like_nuc_Trfase"/>
</dbReference>
<name>A0AAD9QXB0_ACRCE</name>
<dbReference type="PANTHER" id="PTHR10656:SF42">
    <property type="entry name" value="CYCLIC GMP-AMP SYNTHASE-LIKE PROTEIN-RELATED"/>
    <property type="match status" value="1"/>
</dbReference>
<keyword evidence="6" id="KW-0547">Nucleotide-binding</keyword>
<evidence type="ECO:0000256" key="2">
    <source>
        <dbReference type="ARBA" id="ARBA00008307"/>
    </source>
</evidence>
<proteinExistence type="inferred from homology"/>
<evidence type="ECO:0000259" key="9">
    <source>
        <dbReference type="Pfam" id="PF03281"/>
    </source>
</evidence>
<dbReference type="PANTHER" id="PTHR10656">
    <property type="entry name" value="CELL FATE DETERMINING PROTEIN MAB21-RELATED"/>
    <property type="match status" value="1"/>
</dbReference>
<feature type="domain" description="Mab-21-like nucleotidyltransferase" evidence="9">
    <location>
        <begin position="59"/>
        <end position="251"/>
    </location>
</feature>
<evidence type="ECO:0000256" key="3">
    <source>
        <dbReference type="ARBA" id="ARBA00022679"/>
    </source>
</evidence>
<sequence>MSQLNTILNRFTSDKVNLRKSEKAKALEFWEPKVDNILRRIKRNDERFAKMETLFKGSYYERCKVGQPDEFDLTLVLENLELDDEPYGDTEDDGMGEPPKGFTRVMIDRGEEQIWRQDSCVNARGMLNASHLKSLFARLVSDAVAELGYGEFVEVSSNGPAVTLILTNNRNRRRYSIDLTPVIKDKSWPEDADEWKSRSSRAGWPNQSLVREICSDGCHLVPKPPKESSVPAHENEFLWRYSFSSGEKKLLLRGAHGEASSCRKQVLRILKVLNEELQLHPLKSYHLKTMLFYECEEHPNRSHWDSGRLGECFIGVLRRLEKCLKQRNCPHYFMREFNVFEVFPQQRCAELCGKIQDILRNPEADEFSSKIDERMSELNDILNRFTSIKKVTPSKSEKEKALEFWEPIVKDILKYVKERDIRFAGMEIQFKGSYYERCKVGEPDEFDLMLVIKTLELNGDPYDDTEDDGMSEPPTGFTTVMIDGDEVQIWRRNNCVNARGMLNAANVKSVFSDLVSGAVEELGHEGSVEVSTNGPAVTLLLTNNTNGLRYSIDLTPVIKDESWPEDADEWKSRSRRGWPNQSLVREICGDGCHLVPKLPKGSSVPAHENEFLWRYSFSSGEKKLLLKGAHGEASSCRKQVL</sequence>
<evidence type="ECO:0000313" key="11">
    <source>
        <dbReference type="EMBL" id="KAK2569242.1"/>
    </source>
</evidence>
<comment type="similarity">
    <text evidence="2">Belongs to the mab-21 family.</text>
</comment>
<reference evidence="11" key="2">
    <citation type="journal article" date="2023" name="Science">
        <title>Genomic signatures of disease resistance in endangered staghorn corals.</title>
        <authorList>
            <person name="Vollmer S.V."/>
            <person name="Selwyn J.D."/>
            <person name="Despard B.A."/>
            <person name="Roesel C.L."/>
        </authorList>
    </citation>
    <scope>NUCLEOTIDE SEQUENCE</scope>
    <source>
        <strain evidence="11">K2</strain>
    </source>
</reference>
<keyword evidence="3" id="KW-0808">Transferase</keyword>
<comment type="caution">
    <text evidence="11">The sequence shown here is derived from an EMBL/GenBank/DDBJ whole genome shotgun (WGS) entry which is preliminary data.</text>
</comment>
<keyword evidence="5" id="KW-0479">Metal-binding</keyword>
<evidence type="ECO:0000256" key="8">
    <source>
        <dbReference type="ARBA" id="ARBA00022842"/>
    </source>
</evidence>
<evidence type="ECO:0000256" key="5">
    <source>
        <dbReference type="ARBA" id="ARBA00022723"/>
    </source>
</evidence>
<keyword evidence="8" id="KW-0460">Magnesium</keyword>
<keyword evidence="4" id="KW-0548">Nucleotidyltransferase</keyword>
<evidence type="ECO:0000259" key="10">
    <source>
        <dbReference type="Pfam" id="PF20266"/>
    </source>
</evidence>
<organism evidence="11 12">
    <name type="scientific">Acropora cervicornis</name>
    <name type="common">Staghorn coral</name>
    <dbReference type="NCBI Taxonomy" id="6130"/>
    <lineage>
        <taxon>Eukaryota</taxon>
        <taxon>Metazoa</taxon>
        <taxon>Cnidaria</taxon>
        <taxon>Anthozoa</taxon>
        <taxon>Hexacorallia</taxon>
        <taxon>Scleractinia</taxon>
        <taxon>Astrocoeniina</taxon>
        <taxon>Acroporidae</taxon>
        <taxon>Acropora</taxon>
    </lineage>
</organism>
<dbReference type="Proteomes" id="UP001249851">
    <property type="component" value="Unassembled WGS sequence"/>
</dbReference>
<dbReference type="GO" id="GO:0016779">
    <property type="term" value="F:nucleotidyltransferase activity"/>
    <property type="evidence" value="ECO:0007669"/>
    <property type="project" value="UniProtKB-KW"/>
</dbReference>
<evidence type="ECO:0000256" key="1">
    <source>
        <dbReference type="ARBA" id="ARBA00001946"/>
    </source>
</evidence>